<name>A0A4C1X753_EUMVA</name>
<protein>
    <submittedName>
        <fullName evidence="1">Uncharacterized protein</fullName>
    </submittedName>
</protein>
<keyword evidence="2" id="KW-1185">Reference proteome</keyword>
<proteinExistence type="predicted"/>
<organism evidence="1 2">
    <name type="scientific">Eumeta variegata</name>
    <name type="common">Bagworm moth</name>
    <name type="synonym">Eumeta japonica</name>
    <dbReference type="NCBI Taxonomy" id="151549"/>
    <lineage>
        <taxon>Eukaryota</taxon>
        <taxon>Metazoa</taxon>
        <taxon>Ecdysozoa</taxon>
        <taxon>Arthropoda</taxon>
        <taxon>Hexapoda</taxon>
        <taxon>Insecta</taxon>
        <taxon>Pterygota</taxon>
        <taxon>Neoptera</taxon>
        <taxon>Endopterygota</taxon>
        <taxon>Lepidoptera</taxon>
        <taxon>Glossata</taxon>
        <taxon>Ditrysia</taxon>
        <taxon>Tineoidea</taxon>
        <taxon>Psychidae</taxon>
        <taxon>Oiketicinae</taxon>
        <taxon>Eumeta</taxon>
    </lineage>
</organism>
<evidence type="ECO:0000313" key="2">
    <source>
        <dbReference type="Proteomes" id="UP000299102"/>
    </source>
</evidence>
<evidence type="ECO:0000313" key="1">
    <source>
        <dbReference type="EMBL" id="GBP58189.1"/>
    </source>
</evidence>
<accession>A0A4C1X753</accession>
<sequence length="98" mass="10916">MKSKAAEVLAAAPGGSGPYYGLTMELADFQFRYQTLKANHGQSVFHDNINKSKHVDFDSNEIGKRPEGIDSNTRLLLTQRDPELVQQLNTDFSEESTV</sequence>
<dbReference type="AlphaFoldDB" id="A0A4C1X753"/>
<dbReference type="STRING" id="151549.A0A4C1X753"/>
<comment type="caution">
    <text evidence="1">The sequence shown here is derived from an EMBL/GenBank/DDBJ whole genome shotgun (WGS) entry which is preliminary data.</text>
</comment>
<gene>
    <name evidence="1" type="ORF">EVAR_87766_1</name>
</gene>
<reference evidence="1 2" key="1">
    <citation type="journal article" date="2019" name="Commun. Biol.">
        <title>The bagworm genome reveals a unique fibroin gene that provides high tensile strength.</title>
        <authorList>
            <person name="Kono N."/>
            <person name="Nakamura H."/>
            <person name="Ohtoshi R."/>
            <person name="Tomita M."/>
            <person name="Numata K."/>
            <person name="Arakawa K."/>
        </authorList>
    </citation>
    <scope>NUCLEOTIDE SEQUENCE [LARGE SCALE GENOMIC DNA]</scope>
</reference>
<dbReference type="Proteomes" id="UP000299102">
    <property type="component" value="Unassembled WGS sequence"/>
</dbReference>
<dbReference type="EMBL" id="BGZK01000729">
    <property type="protein sequence ID" value="GBP58189.1"/>
    <property type="molecule type" value="Genomic_DNA"/>
</dbReference>
<dbReference type="OrthoDB" id="6613179at2759"/>